<dbReference type="AlphaFoldDB" id="A0A4Y8D0Q9"/>
<evidence type="ECO:0000313" key="1">
    <source>
        <dbReference type="EMBL" id="TEY57362.1"/>
    </source>
</evidence>
<accession>A0A4Y8D0Q9</accession>
<gene>
    <name evidence="1" type="ORF">BOTCAL_0220g00150</name>
</gene>
<keyword evidence="2" id="KW-1185">Reference proteome</keyword>
<organism evidence="1 2">
    <name type="scientific">Botryotinia calthae</name>
    <dbReference type="NCBI Taxonomy" id="38488"/>
    <lineage>
        <taxon>Eukaryota</taxon>
        <taxon>Fungi</taxon>
        <taxon>Dikarya</taxon>
        <taxon>Ascomycota</taxon>
        <taxon>Pezizomycotina</taxon>
        <taxon>Leotiomycetes</taxon>
        <taxon>Helotiales</taxon>
        <taxon>Sclerotiniaceae</taxon>
        <taxon>Botryotinia</taxon>
    </lineage>
</organism>
<dbReference type="EMBL" id="PHWZ01000220">
    <property type="protein sequence ID" value="TEY57362.1"/>
    <property type="molecule type" value="Genomic_DNA"/>
</dbReference>
<sequence>MMENIEFARLVGKVQLHVGRQTEEFMEYGGARRRPCYFRSMYERFVLRKSAGKTAPFHNTNDLAKLATENNLLTQRIHNAILETEQARNQSRAFSLSLENSTGENNELKIRCGKLQHDIGIYFHQQKSCEAAAKKALEDLDTTNKLVQARNDELRSLEHKHNTMALDKELQDQKFKRQEREHLSPGDDLTNLKCQNLSESAFVIVRKELEASQEETEHYKQISRIFRTIIQNTNVPMEINELDVGQRFKWLRQEIHKIIYVFYSMEKAYPVPGNPTLQSGETYLCNLFNLSPDQYEREVWVRAFVFGQLNKSILFKEVFGLQDLDKSLDRHAELAAWSTATMVCAKFLQPVSPNPPDLCKRVAGELMRLLKPLGKYPQEKTDQVMARWQELCMLAFKFTMKLRKYKDVYRCEMPALGDVVKDHDQMDIENELASKDCKKYAELNGWPIAYVLSGAWVRYSAEDPETKVGLVKPWVMVHAHPDE</sequence>
<comment type="caution">
    <text evidence="1">The sequence shown here is derived from an EMBL/GenBank/DDBJ whole genome shotgun (WGS) entry which is preliminary data.</text>
</comment>
<dbReference type="OrthoDB" id="5393537at2759"/>
<dbReference type="Proteomes" id="UP000297299">
    <property type="component" value="Unassembled WGS sequence"/>
</dbReference>
<protein>
    <submittedName>
        <fullName evidence="1">Uncharacterized protein</fullName>
    </submittedName>
</protein>
<name>A0A4Y8D0Q9_9HELO</name>
<evidence type="ECO:0000313" key="2">
    <source>
        <dbReference type="Proteomes" id="UP000297299"/>
    </source>
</evidence>
<reference evidence="1 2" key="1">
    <citation type="submission" date="2017-11" db="EMBL/GenBank/DDBJ databases">
        <title>Comparative genomics of Botrytis spp.</title>
        <authorList>
            <person name="Valero-Jimenez C.A."/>
            <person name="Tapia P."/>
            <person name="Veloso J."/>
            <person name="Silva-Moreno E."/>
            <person name="Staats M."/>
            <person name="Valdes J.H."/>
            <person name="Van Kan J.A.L."/>
        </authorList>
    </citation>
    <scope>NUCLEOTIDE SEQUENCE [LARGE SCALE GENOMIC DNA]</scope>
    <source>
        <strain evidence="1 2">MUCL2830</strain>
    </source>
</reference>
<proteinExistence type="predicted"/>